<protein>
    <submittedName>
        <fullName evidence="1">Uncharacterized protein</fullName>
    </submittedName>
</protein>
<dbReference type="RefSeq" id="WP_173224103.1">
    <property type="nucleotide sequence ID" value="NZ_CP048104.1"/>
</dbReference>
<reference evidence="1 2" key="1">
    <citation type="submission" date="2020-01" db="EMBL/GenBank/DDBJ databases">
        <authorList>
            <person name="Gulvik C.A."/>
            <person name="Batra D.G."/>
        </authorList>
    </citation>
    <scope>NUCLEOTIDE SEQUENCE [LARGE SCALE GENOMIC DNA]</scope>
    <source>
        <strain evidence="1 2">W9323</strain>
    </source>
</reference>
<keyword evidence="2" id="KW-1185">Reference proteome</keyword>
<dbReference type="EMBL" id="CP048104">
    <property type="protein sequence ID" value="QKG85447.1"/>
    <property type="molecule type" value="Genomic_DNA"/>
</dbReference>
<gene>
    <name evidence="1" type="ORF">GXN76_13955</name>
</gene>
<organism evidence="1 2">
    <name type="scientific">Kroppenstedtia pulmonis</name>
    <dbReference type="NCBI Taxonomy" id="1380685"/>
    <lineage>
        <taxon>Bacteria</taxon>
        <taxon>Bacillati</taxon>
        <taxon>Bacillota</taxon>
        <taxon>Bacilli</taxon>
        <taxon>Bacillales</taxon>
        <taxon>Thermoactinomycetaceae</taxon>
        <taxon>Kroppenstedtia</taxon>
    </lineage>
</organism>
<dbReference type="KEGG" id="kpul:GXN76_13955"/>
<evidence type="ECO:0000313" key="2">
    <source>
        <dbReference type="Proteomes" id="UP000503088"/>
    </source>
</evidence>
<accession>A0A7D3XR96</accession>
<sequence length="46" mass="5613">MSLDKEFNELEELKAWEEELKKQKPSVFNVKELFKQVWRKDAEDLS</sequence>
<evidence type="ECO:0000313" key="1">
    <source>
        <dbReference type="EMBL" id="QKG85447.1"/>
    </source>
</evidence>
<dbReference type="AlphaFoldDB" id="A0A7D3XR96"/>
<name>A0A7D3XR96_9BACL</name>
<dbReference type="Proteomes" id="UP000503088">
    <property type="component" value="Chromosome"/>
</dbReference>
<proteinExistence type="predicted"/>